<accession>F0WF00</accession>
<reference evidence="1" key="1">
    <citation type="journal article" date="2011" name="PLoS Biol.">
        <title>Gene gain and loss during evolution of obligate parasitism in the white rust pathogen of Arabidopsis thaliana.</title>
        <authorList>
            <person name="Kemen E."/>
            <person name="Gardiner A."/>
            <person name="Schultz-Larsen T."/>
            <person name="Kemen A.C."/>
            <person name="Balmuth A.L."/>
            <person name="Robert-Seilaniantz A."/>
            <person name="Bailey K."/>
            <person name="Holub E."/>
            <person name="Studholme D.J."/>
            <person name="Maclean D."/>
            <person name="Jones J.D."/>
        </authorList>
    </citation>
    <scope>NUCLEOTIDE SEQUENCE</scope>
</reference>
<dbReference type="EMBL" id="FR824282">
    <property type="protein sequence ID" value="CCA24402.1"/>
    <property type="molecule type" value="Genomic_DNA"/>
</dbReference>
<evidence type="ECO:0000313" key="1">
    <source>
        <dbReference type="EMBL" id="CCA19782.1"/>
    </source>
</evidence>
<dbReference type="HOGENOM" id="CLU_2946437_0_0_1"/>
<reference evidence="1" key="2">
    <citation type="submission" date="2011-02" db="EMBL/GenBank/DDBJ databases">
        <authorList>
            <person name="MacLean D."/>
        </authorList>
    </citation>
    <scope>NUCLEOTIDE SEQUENCE</scope>
</reference>
<dbReference type="AlphaFoldDB" id="F0WF00"/>
<dbReference type="EMBL" id="FR824124">
    <property type="protein sequence ID" value="CCA19782.1"/>
    <property type="molecule type" value="Genomic_DNA"/>
</dbReference>
<protein>
    <submittedName>
        <fullName evidence="2">AlNc14C237G9420 protein</fullName>
    </submittedName>
    <submittedName>
        <fullName evidence="1">AlNc14C79G5198 protein</fullName>
    </submittedName>
</protein>
<name>F0WF00_9STRA</name>
<evidence type="ECO:0000313" key="2">
    <source>
        <dbReference type="EMBL" id="CCA24402.1"/>
    </source>
</evidence>
<proteinExistence type="predicted"/>
<sequence length="60" mass="6815">MFDAILLELLAGDQLDCRPFRYVMSKLQATSNFTKCPLDIPPSSIQFVHSKQTLANQLRC</sequence>
<gene>
    <name evidence="1" type="primary">AlNc14C79G5198</name>
    <name evidence="2" type="synonym">AlNc14C237G9420</name>
    <name evidence="1" type="ORF">ALNC14_059250</name>
    <name evidence="2" type="ORF">ALNC14_105460</name>
</gene>
<organism evidence="1">
    <name type="scientific">Albugo laibachii Nc14</name>
    <dbReference type="NCBI Taxonomy" id="890382"/>
    <lineage>
        <taxon>Eukaryota</taxon>
        <taxon>Sar</taxon>
        <taxon>Stramenopiles</taxon>
        <taxon>Oomycota</taxon>
        <taxon>Peronosporomycetes</taxon>
        <taxon>Albuginales</taxon>
        <taxon>Albuginaceae</taxon>
        <taxon>Albugo</taxon>
    </lineage>
</organism>